<comment type="similarity">
    <text evidence="1 3">Belongs to the RNase T2 family.</text>
</comment>
<evidence type="ECO:0000313" key="7">
    <source>
        <dbReference type="Proteomes" id="UP001634393"/>
    </source>
</evidence>
<keyword evidence="2" id="KW-0255">Endonuclease</keyword>
<dbReference type="AlphaFoldDB" id="A0ABD3TA77"/>
<dbReference type="EMBL" id="JBJXBP010000004">
    <property type="protein sequence ID" value="KAL3833859.1"/>
    <property type="molecule type" value="Genomic_DNA"/>
</dbReference>
<evidence type="ECO:0000256" key="2">
    <source>
        <dbReference type="ARBA" id="ARBA00022759"/>
    </source>
</evidence>
<dbReference type="InterPro" id="IPR036430">
    <property type="entry name" value="RNase_T2-like_sf"/>
</dbReference>
<protein>
    <recommendedName>
        <fullName evidence="8">Transmembrane protein</fullName>
    </recommendedName>
</protein>
<keyword evidence="4" id="KW-0472">Membrane</keyword>
<dbReference type="Pfam" id="PF00445">
    <property type="entry name" value="Ribonuclease_T2"/>
    <property type="match status" value="1"/>
</dbReference>
<keyword evidence="7" id="KW-1185">Reference proteome</keyword>
<feature type="signal peptide" evidence="5">
    <location>
        <begin position="1"/>
        <end position="22"/>
    </location>
</feature>
<feature type="transmembrane region" description="Helical" evidence="4">
    <location>
        <begin position="92"/>
        <end position="111"/>
    </location>
</feature>
<evidence type="ECO:0000256" key="3">
    <source>
        <dbReference type="RuleBase" id="RU004328"/>
    </source>
</evidence>
<keyword evidence="4" id="KW-0812">Transmembrane</keyword>
<keyword evidence="2" id="KW-0378">Hydrolase</keyword>
<feature type="chain" id="PRO_5044793623" description="Transmembrane protein" evidence="5">
    <location>
        <begin position="23"/>
        <end position="153"/>
    </location>
</feature>
<reference evidence="6 7" key="1">
    <citation type="submission" date="2024-12" db="EMBL/GenBank/DDBJ databases">
        <title>The unique morphological basis and parallel evolutionary history of personate flowers in Penstemon.</title>
        <authorList>
            <person name="Depatie T.H."/>
            <person name="Wessinger C.A."/>
        </authorList>
    </citation>
    <scope>NUCLEOTIDE SEQUENCE [LARGE SCALE GENOMIC DNA]</scope>
    <source>
        <strain evidence="6">WTNN_2</strain>
        <tissue evidence="6">Leaf</tissue>
    </source>
</reference>
<evidence type="ECO:0008006" key="8">
    <source>
        <dbReference type="Google" id="ProtNLM"/>
    </source>
</evidence>
<dbReference type="Gene3D" id="3.90.730.10">
    <property type="entry name" value="Ribonuclease T2-like"/>
    <property type="match status" value="1"/>
</dbReference>
<gene>
    <name evidence="6" type="ORF">ACJIZ3_008595</name>
</gene>
<evidence type="ECO:0000256" key="5">
    <source>
        <dbReference type="SAM" id="SignalP"/>
    </source>
</evidence>
<dbReference type="SUPFAM" id="SSF55895">
    <property type="entry name" value="Ribonuclease Rh-like"/>
    <property type="match status" value="1"/>
</dbReference>
<sequence>MPNDKRILIVFLLVTSVPLFIQHPTTNDNQSLALNLDKQAFDYYSLVLTWPNSFCRLNKCNFSPIPNDFTIHGFWLDNVTQQLMFCRDKPAFNINIMLMHTIVSVIFPFFLKKKKKLWLLLLPFPNKSNLFQQVQVYIEDPVSVSYNTYWLPM</sequence>
<name>A0ABD3TA77_9LAMI</name>
<accession>A0ABD3TA77</accession>
<dbReference type="Proteomes" id="UP001634393">
    <property type="component" value="Unassembled WGS sequence"/>
</dbReference>
<evidence type="ECO:0000313" key="6">
    <source>
        <dbReference type="EMBL" id="KAL3833859.1"/>
    </source>
</evidence>
<proteinExistence type="inferred from homology"/>
<evidence type="ECO:0000256" key="1">
    <source>
        <dbReference type="ARBA" id="ARBA00007469"/>
    </source>
</evidence>
<dbReference type="InterPro" id="IPR001568">
    <property type="entry name" value="RNase_T2-like"/>
</dbReference>
<comment type="caution">
    <text evidence="6">The sequence shown here is derived from an EMBL/GenBank/DDBJ whole genome shotgun (WGS) entry which is preliminary data.</text>
</comment>
<keyword evidence="5" id="KW-0732">Signal</keyword>
<keyword evidence="2" id="KW-0540">Nuclease</keyword>
<dbReference type="GO" id="GO:0004519">
    <property type="term" value="F:endonuclease activity"/>
    <property type="evidence" value="ECO:0007669"/>
    <property type="project" value="UniProtKB-KW"/>
</dbReference>
<keyword evidence="4" id="KW-1133">Transmembrane helix</keyword>
<evidence type="ECO:0000256" key="4">
    <source>
        <dbReference type="SAM" id="Phobius"/>
    </source>
</evidence>
<organism evidence="6 7">
    <name type="scientific">Penstemon smallii</name>
    <dbReference type="NCBI Taxonomy" id="265156"/>
    <lineage>
        <taxon>Eukaryota</taxon>
        <taxon>Viridiplantae</taxon>
        <taxon>Streptophyta</taxon>
        <taxon>Embryophyta</taxon>
        <taxon>Tracheophyta</taxon>
        <taxon>Spermatophyta</taxon>
        <taxon>Magnoliopsida</taxon>
        <taxon>eudicotyledons</taxon>
        <taxon>Gunneridae</taxon>
        <taxon>Pentapetalae</taxon>
        <taxon>asterids</taxon>
        <taxon>lamiids</taxon>
        <taxon>Lamiales</taxon>
        <taxon>Plantaginaceae</taxon>
        <taxon>Cheloneae</taxon>
        <taxon>Penstemon</taxon>
    </lineage>
</organism>